<comment type="caution">
    <text evidence="2">The sequence shown here is derived from an EMBL/GenBank/DDBJ whole genome shotgun (WGS) entry which is preliminary data.</text>
</comment>
<dbReference type="InterPro" id="IPR007473">
    <property type="entry name" value="RlmJ"/>
</dbReference>
<comment type="function">
    <text evidence="1">Specifically methylates the adenine in position 2030 of 23S rRNA.</text>
</comment>
<reference evidence="3" key="1">
    <citation type="journal article" date="2019" name="Int. J. Syst. Evol. Microbiol.">
        <title>The Global Catalogue of Microorganisms (GCM) 10K type strain sequencing project: providing services to taxonomists for standard genome sequencing and annotation.</title>
        <authorList>
            <consortium name="The Broad Institute Genomics Platform"/>
            <consortium name="The Broad Institute Genome Sequencing Center for Infectious Disease"/>
            <person name="Wu L."/>
            <person name="Ma J."/>
        </authorList>
    </citation>
    <scope>NUCLEOTIDE SEQUENCE [LARGE SCALE GENOMIC DNA]</scope>
    <source>
        <strain evidence="3">CCUG 58411</strain>
    </source>
</reference>
<dbReference type="InterPro" id="IPR029063">
    <property type="entry name" value="SAM-dependent_MTases_sf"/>
</dbReference>
<keyword evidence="1" id="KW-0698">rRNA processing</keyword>
<dbReference type="HAMAP" id="MF_00934">
    <property type="entry name" value="23SrRNA_methyltr_J"/>
    <property type="match status" value="1"/>
</dbReference>
<dbReference type="Pfam" id="PF04378">
    <property type="entry name" value="RsmJ"/>
    <property type="match status" value="1"/>
</dbReference>
<comment type="subunit">
    <text evidence="1">Monomer.</text>
</comment>
<gene>
    <name evidence="1" type="primary">rlmJ</name>
    <name evidence="2" type="ORF">ACFQ2T_03585</name>
</gene>
<feature type="binding site" evidence="1">
    <location>
        <position position="19"/>
    </location>
    <ligand>
        <name>S-adenosyl-L-methionine</name>
        <dbReference type="ChEBI" id="CHEBI:59789"/>
    </ligand>
</feature>
<keyword evidence="3" id="KW-1185">Reference proteome</keyword>
<evidence type="ECO:0000313" key="2">
    <source>
        <dbReference type="EMBL" id="MFD1121571.1"/>
    </source>
</evidence>
<protein>
    <recommendedName>
        <fullName evidence="1">Ribosomal RNA large subunit methyltransferase J</fullName>
        <ecNumber evidence="1">2.1.1.266</ecNumber>
    </recommendedName>
    <alternativeName>
        <fullName evidence="1">23S rRNA (adenine(2030)-N6)-methyltransferase</fullName>
    </alternativeName>
    <alternativeName>
        <fullName evidence="1">23S rRNA m6A2030 methyltransferase</fullName>
    </alternativeName>
</protein>
<dbReference type="Gene3D" id="3.40.50.150">
    <property type="entry name" value="Vaccinia Virus protein VP39"/>
    <property type="match status" value="1"/>
</dbReference>
<accession>A0ABW3PBK4</accession>
<name>A0ABW3PBK4_9PROT</name>
<feature type="binding site" evidence="1">
    <location>
        <begin position="143"/>
        <end position="144"/>
    </location>
    <ligand>
        <name>S-adenosyl-L-methionine</name>
        <dbReference type="ChEBI" id="CHEBI:59789"/>
    </ligand>
</feature>
<organism evidence="2 3">
    <name type="scientific">Methylophilus flavus</name>
    <dbReference type="NCBI Taxonomy" id="640084"/>
    <lineage>
        <taxon>Bacteria</taxon>
        <taxon>Pseudomonadati</taxon>
        <taxon>Pseudomonadota</taxon>
        <taxon>Betaproteobacteria</taxon>
        <taxon>Nitrosomonadales</taxon>
        <taxon>Methylophilaceae</taxon>
        <taxon>Methylophilus</taxon>
    </lineage>
</organism>
<feature type="active site" description="Proton acceptor" evidence="1">
    <location>
        <position position="164"/>
    </location>
</feature>
<feature type="binding site" evidence="1">
    <location>
        <position position="164"/>
    </location>
    <ligand>
        <name>S-adenosyl-L-methionine</name>
        <dbReference type="ChEBI" id="CHEBI:59789"/>
    </ligand>
</feature>
<keyword evidence="1" id="KW-0949">S-adenosyl-L-methionine</keyword>
<keyword evidence="1" id="KW-0694">RNA-binding</keyword>
<dbReference type="RefSeq" id="WP_379030607.1">
    <property type="nucleotide sequence ID" value="NZ_JBHTLN010000001.1"/>
</dbReference>
<dbReference type="Proteomes" id="UP001597206">
    <property type="component" value="Unassembled WGS sequence"/>
</dbReference>
<dbReference type="PANTHER" id="PTHR37426">
    <property type="entry name" value="RIBOSOMAL RNA LARGE SUBUNIT METHYLTRANSFERASE J"/>
    <property type="match status" value="1"/>
</dbReference>
<dbReference type="EC" id="2.1.1.266" evidence="1"/>
<proteinExistence type="inferred from homology"/>
<evidence type="ECO:0000313" key="3">
    <source>
        <dbReference type="Proteomes" id="UP001597206"/>
    </source>
</evidence>
<keyword evidence="1 2" id="KW-0489">Methyltransferase</keyword>
<dbReference type="PANTHER" id="PTHR37426:SF1">
    <property type="entry name" value="RIBOSOMAL RNA LARGE SUBUNIT METHYLTRANSFERASE J"/>
    <property type="match status" value="1"/>
</dbReference>
<evidence type="ECO:0000256" key="1">
    <source>
        <dbReference type="HAMAP-Rule" id="MF_00934"/>
    </source>
</evidence>
<dbReference type="EMBL" id="JBHTLN010000001">
    <property type="protein sequence ID" value="MFD1121571.1"/>
    <property type="molecule type" value="Genomic_DNA"/>
</dbReference>
<feature type="site" description="Interaction with substrate rRNA" evidence="1">
    <location>
        <position position="4"/>
    </location>
</feature>
<keyword evidence="1 2" id="KW-0808">Transferase</keyword>
<feature type="binding site" evidence="1">
    <location>
        <position position="42"/>
    </location>
    <ligand>
        <name>S-adenosyl-L-methionine</name>
        <dbReference type="ChEBI" id="CHEBI:59789"/>
    </ligand>
</feature>
<feature type="binding site" evidence="1">
    <location>
        <position position="99"/>
    </location>
    <ligand>
        <name>S-adenosyl-L-methionine</name>
        <dbReference type="ChEBI" id="CHEBI:59789"/>
    </ligand>
</feature>
<dbReference type="GO" id="GO:0036307">
    <property type="term" value="F:23S rRNA (adenine(2030)-N(6))-methyltransferase activity"/>
    <property type="evidence" value="ECO:0007669"/>
    <property type="project" value="UniProtKB-EC"/>
</dbReference>
<dbReference type="SUPFAM" id="SSF53335">
    <property type="entry name" value="S-adenosyl-L-methionine-dependent methyltransferases"/>
    <property type="match status" value="1"/>
</dbReference>
<comment type="similarity">
    <text evidence="1">Belongs to the RlmJ family.</text>
</comment>
<feature type="binding site" evidence="1">
    <location>
        <position position="117"/>
    </location>
    <ligand>
        <name>S-adenosyl-L-methionine</name>
        <dbReference type="ChEBI" id="CHEBI:59789"/>
    </ligand>
</feature>
<comment type="catalytic activity">
    <reaction evidence="1">
        <text>adenosine(2030) in 23S rRNA + S-adenosyl-L-methionine = N(6)-methyladenosine(2030) in 23S rRNA + S-adenosyl-L-homocysteine + H(+)</text>
        <dbReference type="Rhea" id="RHEA:43736"/>
        <dbReference type="Rhea" id="RHEA-COMP:10668"/>
        <dbReference type="Rhea" id="RHEA-COMP:10669"/>
        <dbReference type="ChEBI" id="CHEBI:15378"/>
        <dbReference type="ChEBI" id="CHEBI:57856"/>
        <dbReference type="ChEBI" id="CHEBI:59789"/>
        <dbReference type="ChEBI" id="CHEBI:74411"/>
        <dbReference type="ChEBI" id="CHEBI:74449"/>
        <dbReference type="EC" id="2.1.1.266"/>
    </reaction>
</comment>
<sequence>MLSYRHAFHAGNHADVLKHWVYSLVLDYFNQKDKPYWAIDTHAGAGIYRLDTAVANKTAEYLGGIARLKQADTPEVFDSYLQAVSATHATSGKDTYPGSPCIAQHFLRADDKLRLFELHPADAALLEQAFNAQKKQVIIQARDGFEGIKACLPPPTKRAMVLIDPPYEVKDDYMRVVDCIKDSLKRFATGTYLIWYPRLQRPEPQQMLDKLHSLNTDYLHVCLDVQQPSADGFGMHGSGVWVINPPWTLRQSIEPHLDWLAQTLALDTHARAWCEGQQR</sequence>